<name>A0A9P0TJ11_PIEBR</name>
<dbReference type="Proteomes" id="UP001152562">
    <property type="component" value="Unassembled WGS sequence"/>
</dbReference>
<accession>A0A9P0TJ11</accession>
<protein>
    <submittedName>
        <fullName evidence="1">Uncharacterized protein</fullName>
    </submittedName>
</protein>
<reference evidence="1" key="1">
    <citation type="submission" date="2022-05" db="EMBL/GenBank/DDBJ databases">
        <authorList>
            <person name="Okamura Y."/>
        </authorList>
    </citation>
    <scope>NUCLEOTIDE SEQUENCE</scope>
</reference>
<evidence type="ECO:0000313" key="1">
    <source>
        <dbReference type="EMBL" id="CAH4030113.1"/>
    </source>
</evidence>
<keyword evidence="2" id="KW-1185">Reference proteome</keyword>
<evidence type="ECO:0000313" key="2">
    <source>
        <dbReference type="Proteomes" id="UP001152562"/>
    </source>
</evidence>
<gene>
    <name evidence="1" type="ORF">PIBRA_LOCUS6793</name>
</gene>
<dbReference type="EMBL" id="CALOZG010000010">
    <property type="protein sequence ID" value="CAH4030113.1"/>
    <property type="molecule type" value="Genomic_DNA"/>
</dbReference>
<comment type="caution">
    <text evidence="1">The sequence shown here is derived from an EMBL/GenBank/DDBJ whole genome shotgun (WGS) entry which is preliminary data.</text>
</comment>
<dbReference type="AlphaFoldDB" id="A0A9P0TJ11"/>
<sequence>MIPEPSEASKGEVLKTKMTAHSLHKALSAMLLGKVQDRQTLEELNRLLIEYVYKGSNITYNETRNQELS</sequence>
<organism evidence="1 2">
    <name type="scientific">Pieris brassicae</name>
    <name type="common">White butterfly</name>
    <name type="synonym">Large white butterfly</name>
    <dbReference type="NCBI Taxonomy" id="7116"/>
    <lineage>
        <taxon>Eukaryota</taxon>
        <taxon>Metazoa</taxon>
        <taxon>Ecdysozoa</taxon>
        <taxon>Arthropoda</taxon>
        <taxon>Hexapoda</taxon>
        <taxon>Insecta</taxon>
        <taxon>Pterygota</taxon>
        <taxon>Neoptera</taxon>
        <taxon>Endopterygota</taxon>
        <taxon>Lepidoptera</taxon>
        <taxon>Glossata</taxon>
        <taxon>Ditrysia</taxon>
        <taxon>Papilionoidea</taxon>
        <taxon>Pieridae</taxon>
        <taxon>Pierinae</taxon>
        <taxon>Pieris</taxon>
    </lineage>
</organism>
<proteinExistence type="predicted"/>